<proteinExistence type="predicted"/>
<reference evidence="1 2" key="1">
    <citation type="submission" date="2016-11" db="EMBL/GenBank/DDBJ databases">
        <title>Draft Genome Sequences of Nine Cyanobacterial Strains from Diverse Habitats.</title>
        <authorList>
            <person name="Zhu T."/>
            <person name="Hou S."/>
            <person name="Lu X."/>
            <person name="Hess W.R."/>
        </authorList>
    </citation>
    <scope>NUCLEOTIDE SEQUENCE [LARGE SCALE GENOMIC DNA]</scope>
    <source>
        <strain evidence="1 2">NIES-30</strain>
    </source>
</reference>
<evidence type="ECO:0000313" key="1">
    <source>
        <dbReference type="EMBL" id="OKH44988.1"/>
    </source>
</evidence>
<comment type="caution">
    <text evidence="1">The sequence shown here is derived from an EMBL/GenBank/DDBJ whole genome shotgun (WGS) entry which is preliminary data.</text>
</comment>
<gene>
    <name evidence="1" type="ORF">NIES30_21105</name>
</gene>
<dbReference type="STRING" id="549789.NIES30_21105"/>
<dbReference type="Proteomes" id="UP000185557">
    <property type="component" value="Unassembled WGS sequence"/>
</dbReference>
<dbReference type="OrthoDB" id="422458at2"/>
<sequence length="190" mass="20274">MGIKTFQFTLSSLVNRVANQGQSCDRRALSYVLLGAVTAATLGTAAQAQTVDNQTSSEALAVAQTAAEPVGERYLFGQVPQPDQIGQGYVVLERTGDRVYGALYYPSSSFDCFEGQVQGTEIAMTVINSYDQADTYPYSLAMVEDSAVASSDASGELVPFDLDGFHAIEDLSENDHRMLEMCSGVVGSAQ</sequence>
<accession>A0A1U7J053</accession>
<evidence type="ECO:0000313" key="2">
    <source>
        <dbReference type="Proteomes" id="UP000185557"/>
    </source>
</evidence>
<dbReference type="AlphaFoldDB" id="A0A1U7J053"/>
<dbReference type="EMBL" id="MRCG01000019">
    <property type="protein sequence ID" value="OKH44988.1"/>
    <property type="molecule type" value="Genomic_DNA"/>
</dbReference>
<protein>
    <submittedName>
        <fullName evidence="1">Uncharacterized protein</fullName>
    </submittedName>
</protein>
<name>A0A1U7J053_9CYAN</name>
<keyword evidence="2" id="KW-1185">Reference proteome</keyword>
<organism evidence="1 2">
    <name type="scientific">Phormidium tenue NIES-30</name>
    <dbReference type="NCBI Taxonomy" id="549789"/>
    <lineage>
        <taxon>Bacteria</taxon>
        <taxon>Bacillati</taxon>
        <taxon>Cyanobacteriota</taxon>
        <taxon>Cyanophyceae</taxon>
        <taxon>Oscillatoriophycideae</taxon>
        <taxon>Oscillatoriales</taxon>
        <taxon>Oscillatoriaceae</taxon>
        <taxon>Phormidium</taxon>
    </lineage>
</organism>
<dbReference type="RefSeq" id="WP_073610429.1">
    <property type="nucleotide sequence ID" value="NZ_MRCG01000019.1"/>
</dbReference>